<protein>
    <submittedName>
        <fullName evidence="7">Zinc metalloprotease</fullName>
    </submittedName>
</protein>
<evidence type="ECO:0000256" key="4">
    <source>
        <dbReference type="ARBA" id="ARBA00022833"/>
    </source>
</evidence>
<dbReference type="GO" id="GO:0008237">
    <property type="term" value="F:metallopeptidase activity"/>
    <property type="evidence" value="ECO:0007669"/>
    <property type="project" value="UniProtKB-KW"/>
</dbReference>
<evidence type="ECO:0000256" key="3">
    <source>
        <dbReference type="ARBA" id="ARBA00022801"/>
    </source>
</evidence>
<evidence type="ECO:0000313" key="7">
    <source>
        <dbReference type="EMBL" id="AGY58848.1"/>
    </source>
</evidence>
<evidence type="ECO:0000256" key="5">
    <source>
        <dbReference type="ARBA" id="ARBA00023049"/>
    </source>
</evidence>
<dbReference type="AlphaFoldDB" id="U5QJ18"/>
<accession>U5QJ18</accession>
<dbReference type="Gene3D" id="3.10.450.490">
    <property type="match status" value="1"/>
</dbReference>
<feature type="domain" description="FTP" evidence="6">
    <location>
        <begin position="85"/>
        <end position="124"/>
    </location>
</feature>
<dbReference type="EMBL" id="CP003587">
    <property type="protein sequence ID" value="AGY58848.1"/>
    <property type="molecule type" value="Genomic_DNA"/>
</dbReference>
<dbReference type="HOGENOM" id="CLU_1341668_0_0_3"/>
<name>U5QJ18_GLOK1</name>
<keyword evidence="2" id="KW-0479">Metal-binding</keyword>
<keyword evidence="3" id="KW-0378">Hydrolase</keyword>
<dbReference type="Pfam" id="PF07504">
    <property type="entry name" value="FTP"/>
    <property type="match status" value="1"/>
</dbReference>
<proteinExistence type="predicted"/>
<keyword evidence="4" id="KW-0862">Zinc</keyword>
<organism evidence="7 8">
    <name type="scientific">Gloeobacter kilaueensis (strain ATCC BAA-2537 / CCAP 1431/1 / ULC 316 / JS1)</name>
    <dbReference type="NCBI Taxonomy" id="1183438"/>
    <lineage>
        <taxon>Bacteria</taxon>
        <taxon>Bacillati</taxon>
        <taxon>Cyanobacteriota</taxon>
        <taxon>Cyanophyceae</taxon>
        <taxon>Gloeobacterales</taxon>
        <taxon>Gloeobacteraceae</taxon>
        <taxon>Gloeobacter</taxon>
    </lineage>
</organism>
<dbReference type="GO" id="GO:0006508">
    <property type="term" value="P:proteolysis"/>
    <property type="evidence" value="ECO:0007669"/>
    <property type="project" value="UniProtKB-KW"/>
</dbReference>
<keyword evidence="1 7" id="KW-0645">Protease</keyword>
<gene>
    <name evidence="7" type="ORF">GKIL_2602</name>
</gene>
<dbReference type="OrthoDB" id="5378341at2"/>
<evidence type="ECO:0000259" key="6">
    <source>
        <dbReference type="Pfam" id="PF07504"/>
    </source>
</evidence>
<reference evidence="7 8" key="1">
    <citation type="journal article" date="2013" name="PLoS ONE">
        <title>Cultivation and Complete Genome Sequencing of Gloeobacter kilaueensis sp. nov., from a Lava Cave in Kilauea Caldera, Hawai'i.</title>
        <authorList>
            <person name="Saw J.H."/>
            <person name="Schatz M."/>
            <person name="Brown M.V."/>
            <person name="Kunkel D.D."/>
            <person name="Foster J.S."/>
            <person name="Shick H."/>
            <person name="Christensen S."/>
            <person name="Hou S."/>
            <person name="Wan X."/>
            <person name="Donachie S.P."/>
        </authorList>
    </citation>
    <scope>NUCLEOTIDE SEQUENCE [LARGE SCALE GENOMIC DNA]</scope>
    <source>
        <strain evidence="8">JS</strain>
    </source>
</reference>
<keyword evidence="8" id="KW-1185">Reference proteome</keyword>
<dbReference type="InterPro" id="IPR011096">
    <property type="entry name" value="FTP_domain"/>
</dbReference>
<sequence>MRTGRSWRSFAAGALLTLIGFCAVPRPALAMIQVRFDDISGELRRISGDLGPAQGPEMIKTTIEKYRALFSDPRVLAGLRFTKLTFGDGIAFYQFQQTYEGLEVFGSSLTVSVSNGRLQALTSELKPNVRVDTHPAIAREEAERVARSTLRAEEGEAQTKLIVYARSEQPVLAYAVALDCKTVVIDARTARVLEVDALFNGRAAQVN</sequence>
<evidence type="ECO:0000256" key="1">
    <source>
        <dbReference type="ARBA" id="ARBA00022670"/>
    </source>
</evidence>
<dbReference type="Proteomes" id="UP000017396">
    <property type="component" value="Chromosome"/>
</dbReference>
<dbReference type="GO" id="GO:0046872">
    <property type="term" value="F:metal ion binding"/>
    <property type="evidence" value="ECO:0007669"/>
    <property type="project" value="UniProtKB-KW"/>
</dbReference>
<dbReference type="KEGG" id="glj:GKIL_2602"/>
<evidence type="ECO:0000313" key="8">
    <source>
        <dbReference type="Proteomes" id="UP000017396"/>
    </source>
</evidence>
<evidence type="ECO:0000256" key="2">
    <source>
        <dbReference type="ARBA" id="ARBA00022723"/>
    </source>
</evidence>
<keyword evidence="5 7" id="KW-0482">Metalloprotease</keyword>